<proteinExistence type="predicted"/>
<evidence type="ECO:0000259" key="1">
    <source>
        <dbReference type="Pfam" id="PF24864"/>
    </source>
</evidence>
<organism evidence="2 3">
    <name type="scientific">Elasticomyces elasticus</name>
    <dbReference type="NCBI Taxonomy" id="574655"/>
    <lineage>
        <taxon>Eukaryota</taxon>
        <taxon>Fungi</taxon>
        <taxon>Dikarya</taxon>
        <taxon>Ascomycota</taxon>
        <taxon>Pezizomycotina</taxon>
        <taxon>Dothideomycetes</taxon>
        <taxon>Dothideomycetidae</taxon>
        <taxon>Mycosphaerellales</taxon>
        <taxon>Teratosphaeriaceae</taxon>
        <taxon>Elasticomyces</taxon>
    </lineage>
</organism>
<dbReference type="PANTHER" id="PTHR42085">
    <property type="entry name" value="F-BOX DOMAIN-CONTAINING PROTEIN"/>
    <property type="match status" value="1"/>
</dbReference>
<dbReference type="EMBL" id="JAVRQU010000012">
    <property type="protein sequence ID" value="KAK5696532.1"/>
    <property type="molecule type" value="Genomic_DNA"/>
</dbReference>
<dbReference type="InterPro" id="IPR056632">
    <property type="entry name" value="DUF7730"/>
</dbReference>
<dbReference type="Pfam" id="PF24864">
    <property type="entry name" value="DUF7730"/>
    <property type="match status" value="1"/>
</dbReference>
<feature type="domain" description="DUF7730" evidence="1">
    <location>
        <begin position="28"/>
        <end position="133"/>
    </location>
</feature>
<evidence type="ECO:0000313" key="2">
    <source>
        <dbReference type="EMBL" id="KAK5696532.1"/>
    </source>
</evidence>
<dbReference type="InterPro" id="IPR038883">
    <property type="entry name" value="AN11006-like"/>
</dbReference>
<dbReference type="Proteomes" id="UP001310594">
    <property type="component" value="Unassembled WGS sequence"/>
</dbReference>
<sequence length="299" mass="34060">MASAQEISRQEWQISERLPLGITHNDAGTSRLMDLPAELRNTIWEYVMSVDTVYVQLDRKNEQLRAFILNNDPYESAEDRSLKLVRSTVGVRDDAERPAGHECLSLLRCCKKIYEEANQLFYVLNSFEVQAFNPKSRLDDNQKLLPGVFVDDTEVMPMIASAMVELINSIGVRNAEVMTNVTFHVGQIDEDDFMDEHGEEHGEYALVVMRHVVDCLRPIYTSKPSWRFAVGMTLLVAPYREHSSEAERMEVVLNSQDIRQSTEAVVAAVVNRDSRGDLDDGLQADFIKFLDGLQDLKWS</sequence>
<evidence type="ECO:0000313" key="3">
    <source>
        <dbReference type="Proteomes" id="UP001310594"/>
    </source>
</evidence>
<dbReference type="PANTHER" id="PTHR42085:SF1">
    <property type="entry name" value="F-BOX DOMAIN-CONTAINING PROTEIN"/>
    <property type="match status" value="1"/>
</dbReference>
<accession>A0AAN7W5K7</accession>
<name>A0AAN7W5K7_9PEZI</name>
<comment type="caution">
    <text evidence="2">The sequence shown here is derived from an EMBL/GenBank/DDBJ whole genome shotgun (WGS) entry which is preliminary data.</text>
</comment>
<gene>
    <name evidence="2" type="ORF">LTR97_007835</name>
</gene>
<reference evidence="2" key="1">
    <citation type="submission" date="2023-08" db="EMBL/GenBank/DDBJ databases">
        <title>Black Yeasts Isolated from many extreme environments.</title>
        <authorList>
            <person name="Coleine C."/>
            <person name="Stajich J.E."/>
            <person name="Selbmann L."/>
        </authorList>
    </citation>
    <scope>NUCLEOTIDE SEQUENCE</scope>
    <source>
        <strain evidence="2">CCFEE 5810</strain>
    </source>
</reference>
<dbReference type="AlphaFoldDB" id="A0AAN7W5K7"/>
<protein>
    <recommendedName>
        <fullName evidence="1">DUF7730 domain-containing protein</fullName>
    </recommendedName>
</protein>